<dbReference type="AlphaFoldDB" id="A0A557SU36"/>
<gene>
    <name evidence="1" type="ORF">NARC_90015</name>
</gene>
<dbReference type="InterPro" id="IPR011059">
    <property type="entry name" value="Metal-dep_hydrolase_composite"/>
</dbReference>
<keyword evidence="2" id="KW-1185">Reference proteome</keyword>
<evidence type="ECO:0000313" key="1">
    <source>
        <dbReference type="EMBL" id="TVP40110.1"/>
    </source>
</evidence>
<evidence type="ECO:0000313" key="2">
    <source>
        <dbReference type="Proteomes" id="UP000315289"/>
    </source>
</evidence>
<dbReference type="Proteomes" id="UP000315289">
    <property type="component" value="Unassembled WGS sequence"/>
</dbReference>
<protein>
    <submittedName>
        <fullName evidence="1">Amidohydrolase</fullName>
    </submittedName>
</protein>
<dbReference type="EMBL" id="VOAH01000009">
    <property type="protein sequence ID" value="TVP40110.1"/>
    <property type="molecule type" value="Genomic_DNA"/>
</dbReference>
<sequence length="90" mass="10035">MKLIKSITLFDGTREKRNCYIGFEGDRILYVGEEKPKPDYSCGLIAQDVFVTPAIIDAHSHIGMVRSEEPACEDEANEHSNAILPLINSL</sequence>
<dbReference type="RefSeq" id="WP_222424873.1">
    <property type="nucleotide sequence ID" value="NZ_ML675585.1"/>
</dbReference>
<dbReference type="Gene3D" id="2.30.40.10">
    <property type="entry name" value="Urease, subunit C, domain 1"/>
    <property type="match status" value="1"/>
</dbReference>
<reference evidence="1 2" key="1">
    <citation type="journal article" date="2019" name="Front. Microbiol.">
        <title>Ammonia Oxidation by the Arctic Terrestrial Thaumarchaeote Candidatus Nitrosocosmicus arcticus Is Stimulated by Increasing Temperatures.</title>
        <authorList>
            <person name="Alves R.J.E."/>
            <person name="Kerou M."/>
            <person name="Zappe A."/>
            <person name="Bittner R."/>
            <person name="Abby S.S."/>
            <person name="Schmidt H.A."/>
            <person name="Pfeifer K."/>
            <person name="Schleper C."/>
        </authorList>
    </citation>
    <scope>NUCLEOTIDE SEQUENCE [LARGE SCALE GENOMIC DNA]</scope>
    <source>
        <strain evidence="1 2">Kfb</strain>
    </source>
</reference>
<name>A0A557SU36_9ARCH</name>
<accession>A0A557SU36</accession>
<dbReference type="SUPFAM" id="SSF51338">
    <property type="entry name" value="Composite domain of metallo-dependent hydrolases"/>
    <property type="match status" value="1"/>
</dbReference>
<dbReference type="GO" id="GO:0016810">
    <property type="term" value="F:hydrolase activity, acting on carbon-nitrogen (but not peptide) bonds"/>
    <property type="evidence" value="ECO:0007669"/>
    <property type="project" value="InterPro"/>
</dbReference>
<comment type="caution">
    <text evidence="1">The sequence shown here is derived from an EMBL/GenBank/DDBJ whole genome shotgun (WGS) entry which is preliminary data.</text>
</comment>
<proteinExistence type="predicted"/>
<organism evidence="1 2">
    <name type="scientific">Candidatus Nitrosocosmicus arcticus</name>
    <dbReference type="NCBI Taxonomy" id="2035267"/>
    <lineage>
        <taxon>Archaea</taxon>
        <taxon>Nitrososphaerota</taxon>
        <taxon>Nitrososphaeria</taxon>
        <taxon>Nitrososphaerales</taxon>
        <taxon>Nitrososphaeraceae</taxon>
        <taxon>Candidatus Nitrosocosmicus</taxon>
    </lineage>
</organism>
<keyword evidence="1" id="KW-0378">Hydrolase</keyword>